<proteinExistence type="predicted"/>
<dbReference type="AlphaFoldDB" id="A0A3S2PF75"/>
<reference evidence="2 3" key="2">
    <citation type="submission" date="2019-01" db="EMBL/GenBank/DDBJ databases">
        <title>A chromosome length genome reference of the Java medaka (oryzias javanicus).</title>
        <authorList>
            <person name="Herpin A."/>
            <person name="Takehana Y."/>
            <person name="Naruse K."/>
            <person name="Ansai S."/>
            <person name="Kawaguchi M."/>
        </authorList>
    </citation>
    <scope>NUCLEOTIDE SEQUENCE [LARGE SCALE GENOMIC DNA]</scope>
    <source>
        <strain evidence="2">RS831</strain>
        <tissue evidence="2">Whole body</tissue>
    </source>
</reference>
<sequence length="97" mass="11059">MRSCIVSADGWAAAGSLKSKQNVRLPLCLFLPQHHLSGVEDLCDQKRSSDLKQEGPEPPQIKDEEEDLSVNPNEEQTEKQETKLQKKDRNPQKLKRH</sequence>
<keyword evidence="3" id="KW-1185">Reference proteome</keyword>
<accession>A0A3S2PF75</accession>
<feature type="region of interest" description="Disordered" evidence="1">
    <location>
        <begin position="42"/>
        <end position="97"/>
    </location>
</feature>
<protein>
    <submittedName>
        <fullName evidence="2">Uncharacterized protein</fullName>
    </submittedName>
</protein>
<evidence type="ECO:0000313" key="3">
    <source>
        <dbReference type="Proteomes" id="UP000283210"/>
    </source>
</evidence>
<gene>
    <name evidence="2" type="ORF">OJAV_G00038570</name>
</gene>
<dbReference type="Proteomes" id="UP000283210">
    <property type="component" value="Chromosome 4"/>
</dbReference>
<evidence type="ECO:0000313" key="2">
    <source>
        <dbReference type="EMBL" id="RVE74149.1"/>
    </source>
</evidence>
<organism evidence="2 3">
    <name type="scientific">Oryzias javanicus</name>
    <name type="common">Javanese ricefish</name>
    <name type="synonym">Aplocheilus javanicus</name>
    <dbReference type="NCBI Taxonomy" id="123683"/>
    <lineage>
        <taxon>Eukaryota</taxon>
        <taxon>Metazoa</taxon>
        <taxon>Chordata</taxon>
        <taxon>Craniata</taxon>
        <taxon>Vertebrata</taxon>
        <taxon>Euteleostomi</taxon>
        <taxon>Actinopterygii</taxon>
        <taxon>Neopterygii</taxon>
        <taxon>Teleostei</taxon>
        <taxon>Neoteleostei</taxon>
        <taxon>Acanthomorphata</taxon>
        <taxon>Ovalentaria</taxon>
        <taxon>Atherinomorphae</taxon>
        <taxon>Beloniformes</taxon>
        <taxon>Adrianichthyidae</taxon>
        <taxon>Oryziinae</taxon>
        <taxon>Oryzias</taxon>
    </lineage>
</organism>
<feature type="compositionally biased region" description="Basic and acidic residues" evidence="1">
    <location>
        <begin position="76"/>
        <end position="91"/>
    </location>
</feature>
<evidence type="ECO:0000256" key="1">
    <source>
        <dbReference type="SAM" id="MobiDB-lite"/>
    </source>
</evidence>
<name>A0A3S2PF75_ORYJA</name>
<reference evidence="2 3" key="1">
    <citation type="submission" date="2018-11" db="EMBL/GenBank/DDBJ databases">
        <authorList>
            <person name="Lopez-Roques C."/>
            <person name="Donnadieu C."/>
            <person name="Bouchez O."/>
            <person name="Klopp C."/>
            <person name="Cabau C."/>
            <person name="Zahm M."/>
        </authorList>
    </citation>
    <scope>NUCLEOTIDE SEQUENCE [LARGE SCALE GENOMIC DNA]</scope>
    <source>
        <strain evidence="2">RS831</strain>
        <tissue evidence="2">Whole body</tissue>
    </source>
</reference>
<feature type="compositionally biased region" description="Basic and acidic residues" evidence="1">
    <location>
        <begin position="43"/>
        <end position="55"/>
    </location>
</feature>
<dbReference type="EMBL" id="CM012440">
    <property type="protein sequence ID" value="RVE74149.1"/>
    <property type="molecule type" value="Genomic_DNA"/>
</dbReference>